<accession>A0AAV1HDZ4</accession>
<evidence type="ECO:0000313" key="1">
    <source>
        <dbReference type="EMBL" id="CAJ1083019.1"/>
    </source>
</evidence>
<proteinExistence type="predicted"/>
<gene>
    <name evidence="1" type="ORF">XNOV1_A003087</name>
</gene>
<evidence type="ECO:0000313" key="2">
    <source>
        <dbReference type="Proteomes" id="UP001178508"/>
    </source>
</evidence>
<sequence length="99" mass="11365">MKFKPSKSRSISIVKGKLTDQRFHIKDTPILLVSELPVKSLGRLYNAHLKDSDQSDQLREETIKALVSIDKTLLPGKLKLWCLQFGLLPHLMWPLMRSP</sequence>
<dbReference type="Proteomes" id="UP001178508">
    <property type="component" value="Chromosome 21"/>
</dbReference>
<keyword evidence="2" id="KW-1185">Reference proteome</keyword>
<dbReference type="AlphaFoldDB" id="A0AAV1HDZ4"/>
<reference evidence="1" key="1">
    <citation type="submission" date="2023-08" db="EMBL/GenBank/DDBJ databases">
        <authorList>
            <person name="Alioto T."/>
            <person name="Alioto T."/>
            <person name="Gomez Garrido J."/>
        </authorList>
    </citation>
    <scope>NUCLEOTIDE SEQUENCE</scope>
</reference>
<name>A0AAV1HDZ4_XYRNO</name>
<protein>
    <submittedName>
        <fullName evidence="1">Uncharacterized protein LOC125005379</fullName>
    </submittedName>
</protein>
<dbReference type="EMBL" id="OY660884">
    <property type="protein sequence ID" value="CAJ1083019.1"/>
    <property type="molecule type" value="Genomic_DNA"/>
</dbReference>
<organism evidence="1 2">
    <name type="scientific">Xyrichtys novacula</name>
    <name type="common">Pearly razorfish</name>
    <name type="synonym">Hemipteronotus novacula</name>
    <dbReference type="NCBI Taxonomy" id="13765"/>
    <lineage>
        <taxon>Eukaryota</taxon>
        <taxon>Metazoa</taxon>
        <taxon>Chordata</taxon>
        <taxon>Craniata</taxon>
        <taxon>Vertebrata</taxon>
        <taxon>Euteleostomi</taxon>
        <taxon>Actinopterygii</taxon>
        <taxon>Neopterygii</taxon>
        <taxon>Teleostei</taxon>
        <taxon>Neoteleostei</taxon>
        <taxon>Acanthomorphata</taxon>
        <taxon>Eupercaria</taxon>
        <taxon>Labriformes</taxon>
        <taxon>Labridae</taxon>
        <taxon>Xyrichtys</taxon>
    </lineage>
</organism>